<dbReference type="SUPFAM" id="SSF56436">
    <property type="entry name" value="C-type lectin-like"/>
    <property type="match status" value="2"/>
</dbReference>
<dbReference type="Gene3D" id="2.170.140.10">
    <property type="entry name" value="Chitin binding domain"/>
    <property type="match status" value="1"/>
</dbReference>
<keyword evidence="4" id="KW-1185">Reference proteome</keyword>
<dbReference type="CDD" id="cd00037">
    <property type="entry name" value="CLECT"/>
    <property type="match status" value="1"/>
</dbReference>
<evidence type="ECO:0000259" key="2">
    <source>
        <dbReference type="PROSITE" id="PS50940"/>
    </source>
</evidence>
<dbReference type="InterPro" id="IPR002557">
    <property type="entry name" value="Chitin-bd_dom"/>
</dbReference>
<dbReference type="Proteomes" id="UP000198287">
    <property type="component" value="Unassembled WGS sequence"/>
</dbReference>
<dbReference type="InterPro" id="IPR016186">
    <property type="entry name" value="C-type_lectin-like/link_sf"/>
</dbReference>
<evidence type="ECO:0000313" key="3">
    <source>
        <dbReference type="EMBL" id="OXA53883.1"/>
    </source>
</evidence>
<protein>
    <submittedName>
        <fullName evidence="3">Peritrophin-1</fullName>
    </submittedName>
</protein>
<dbReference type="Gene3D" id="3.10.100.10">
    <property type="entry name" value="Mannose-Binding Protein A, subunit A"/>
    <property type="match status" value="2"/>
</dbReference>
<dbReference type="AlphaFoldDB" id="A0A226E8H1"/>
<organism evidence="3 4">
    <name type="scientific">Folsomia candida</name>
    <name type="common">Springtail</name>
    <dbReference type="NCBI Taxonomy" id="158441"/>
    <lineage>
        <taxon>Eukaryota</taxon>
        <taxon>Metazoa</taxon>
        <taxon>Ecdysozoa</taxon>
        <taxon>Arthropoda</taxon>
        <taxon>Hexapoda</taxon>
        <taxon>Collembola</taxon>
        <taxon>Entomobryomorpha</taxon>
        <taxon>Isotomoidea</taxon>
        <taxon>Isotomidae</taxon>
        <taxon>Proisotominae</taxon>
        <taxon>Folsomia</taxon>
    </lineage>
</organism>
<accession>A0A226E8H1</accession>
<dbReference type="SMART" id="SM00494">
    <property type="entry name" value="ChtBD2"/>
    <property type="match status" value="1"/>
</dbReference>
<dbReference type="InterPro" id="IPR001304">
    <property type="entry name" value="C-type_lectin-like"/>
</dbReference>
<evidence type="ECO:0000259" key="1">
    <source>
        <dbReference type="PROSITE" id="PS50041"/>
    </source>
</evidence>
<name>A0A226E8H1_FOLCA</name>
<dbReference type="PROSITE" id="PS50940">
    <property type="entry name" value="CHIT_BIND_II"/>
    <property type="match status" value="1"/>
</dbReference>
<dbReference type="InterPro" id="IPR016187">
    <property type="entry name" value="CTDL_fold"/>
</dbReference>
<proteinExistence type="predicted"/>
<gene>
    <name evidence="3" type="ORF">Fcan01_11257</name>
</gene>
<comment type="caution">
    <text evidence="3">The sequence shown here is derived from an EMBL/GenBank/DDBJ whole genome shotgun (WGS) entry which is preliminary data.</text>
</comment>
<feature type="domain" description="Chitin-binding type-2" evidence="2">
    <location>
        <begin position="295"/>
        <end position="350"/>
    </location>
</feature>
<dbReference type="Pfam" id="PF01607">
    <property type="entry name" value="CBM_14"/>
    <property type="match status" value="1"/>
</dbReference>
<dbReference type="PROSITE" id="PS50041">
    <property type="entry name" value="C_TYPE_LECTIN_2"/>
    <property type="match status" value="1"/>
</dbReference>
<dbReference type="GO" id="GO:0005576">
    <property type="term" value="C:extracellular region"/>
    <property type="evidence" value="ECO:0007669"/>
    <property type="project" value="InterPro"/>
</dbReference>
<dbReference type="OrthoDB" id="2142683at2759"/>
<dbReference type="SUPFAM" id="SSF57625">
    <property type="entry name" value="Invertebrate chitin-binding proteins"/>
    <property type="match status" value="1"/>
</dbReference>
<sequence>MDNCNVHGFIPGRISDEMQHSFIKNFLQTTTLFPQGPGSLWLPATDHIEEGTFRWLENYGEVNVGTRSEGMPSGNRSANCLLINQDGLYREDSCHAYVPHHVLCEVPLLKYARPEADKTYYSKLGDKLAGVGGPSSIIPTDQSLVKIGRVGNIRYFVDEDPSDTKGWLENWDLCHENAMRLAAPESMEEYYFLRNYSMREEMAGRWNLFHIGASDILSVSCGKGNTYPRWVHNGNAVTSDPNLVDAGHSHRFRYAYLSSDGLSASDCIGSVFRVMCELEEHSVITTPGTGTTQEGDVCRPGDYYAPHQDCQFYWICNPGNPVLRQCPAQLYWNQELMACDYMSNVTECVGGTRPPNI</sequence>
<dbReference type="GO" id="GO:0008061">
    <property type="term" value="F:chitin binding"/>
    <property type="evidence" value="ECO:0007669"/>
    <property type="project" value="InterPro"/>
</dbReference>
<dbReference type="InterPro" id="IPR036508">
    <property type="entry name" value="Chitin-bd_dom_sf"/>
</dbReference>
<reference evidence="3 4" key="1">
    <citation type="submission" date="2015-12" db="EMBL/GenBank/DDBJ databases">
        <title>The genome of Folsomia candida.</title>
        <authorList>
            <person name="Faddeeva A."/>
            <person name="Derks M.F."/>
            <person name="Anvar Y."/>
            <person name="Smit S."/>
            <person name="Van Straalen N."/>
            <person name="Roelofs D."/>
        </authorList>
    </citation>
    <scope>NUCLEOTIDE SEQUENCE [LARGE SCALE GENOMIC DNA]</scope>
    <source>
        <strain evidence="3 4">VU population</strain>
        <tissue evidence="3">Whole body</tissue>
    </source>
</reference>
<evidence type="ECO:0000313" key="4">
    <source>
        <dbReference type="Proteomes" id="UP000198287"/>
    </source>
</evidence>
<feature type="domain" description="C-type lectin" evidence="1">
    <location>
        <begin position="14"/>
        <end position="94"/>
    </location>
</feature>
<dbReference type="EMBL" id="LNIX01000005">
    <property type="protein sequence ID" value="OXA53883.1"/>
    <property type="molecule type" value="Genomic_DNA"/>
</dbReference>